<dbReference type="PANTHER" id="PTHR42996">
    <property type="entry name" value="PHOSPHATE-BINDING PROTEIN PSTS"/>
    <property type="match status" value="1"/>
</dbReference>
<dbReference type="PANTHER" id="PTHR42996:SF1">
    <property type="entry name" value="PHOSPHATE-BINDING PROTEIN PSTS"/>
    <property type="match status" value="1"/>
</dbReference>
<dbReference type="Pfam" id="PF12849">
    <property type="entry name" value="PBP_like_2"/>
    <property type="match status" value="2"/>
</dbReference>
<keyword evidence="6" id="KW-1185">Reference proteome</keyword>
<feature type="transmembrane region" description="Helical" evidence="2">
    <location>
        <begin position="835"/>
        <end position="861"/>
    </location>
</feature>
<accession>A0AB34J9D1</accession>
<feature type="domain" description="PBP" evidence="4">
    <location>
        <begin position="424"/>
        <end position="735"/>
    </location>
</feature>
<keyword evidence="2" id="KW-0472">Membrane</keyword>
<evidence type="ECO:0000256" key="3">
    <source>
        <dbReference type="SAM" id="SignalP"/>
    </source>
</evidence>
<reference evidence="5 6" key="1">
    <citation type="journal article" date="2024" name="Science">
        <title>Giant polyketide synthase enzymes in the biosynthesis of giant marine polyether toxins.</title>
        <authorList>
            <person name="Fallon T.R."/>
            <person name="Shende V.V."/>
            <person name="Wierzbicki I.H."/>
            <person name="Pendleton A.L."/>
            <person name="Watervoot N.F."/>
            <person name="Auber R.P."/>
            <person name="Gonzalez D.J."/>
            <person name="Wisecaver J.H."/>
            <person name="Moore B.S."/>
        </authorList>
    </citation>
    <scope>NUCLEOTIDE SEQUENCE [LARGE SCALE GENOMIC DNA]</scope>
    <source>
        <strain evidence="5 6">12B1</strain>
    </source>
</reference>
<dbReference type="InterPro" id="IPR024370">
    <property type="entry name" value="PBP_domain"/>
</dbReference>
<dbReference type="SUPFAM" id="SSF53850">
    <property type="entry name" value="Periplasmic binding protein-like II"/>
    <property type="match status" value="2"/>
</dbReference>
<proteinExistence type="inferred from homology"/>
<keyword evidence="2" id="KW-0812">Transmembrane</keyword>
<feature type="signal peptide" evidence="3">
    <location>
        <begin position="1"/>
        <end position="17"/>
    </location>
</feature>
<evidence type="ECO:0000256" key="1">
    <source>
        <dbReference type="ARBA" id="ARBA00008725"/>
    </source>
</evidence>
<dbReference type="InterPro" id="IPR050962">
    <property type="entry name" value="Phosphate-bind_PstS"/>
</dbReference>
<dbReference type="Proteomes" id="UP001515480">
    <property type="component" value="Unassembled WGS sequence"/>
</dbReference>
<comment type="caution">
    <text evidence="5">The sequence shown here is derived from an EMBL/GenBank/DDBJ whole genome shotgun (WGS) entry which is preliminary data.</text>
</comment>
<comment type="similarity">
    <text evidence="1">Belongs to the PstS family.</text>
</comment>
<gene>
    <name evidence="5" type="ORF">AB1Y20_002553</name>
</gene>
<feature type="chain" id="PRO_5044196778" description="PBP domain-containing protein" evidence="3">
    <location>
        <begin position="18"/>
        <end position="890"/>
    </location>
</feature>
<dbReference type="EMBL" id="JBGBPQ010000011">
    <property type="protein sequence ID" value="KAL1515939.1"/>
    <property type="molecule type" value="Genomic_DNA"/>
</dbReference>
<evidence type="ECO:0000313" key="5">
    <source>
        <dbReference type="EMBL" id="KAL1515939.1"/>
    </source>
</evidence>
<dbReference type="AlphaFoldDB" id="A0AB34J9D1"/>
<evidence type="ECO:0000256" key="2">
    <source>
        <dbReference type="SAM" id="Phobius"/>
    </source>
</evidence>
<organism evidence="5 6">
    <name type="scientific">Prymnesium parvum</name>
    <name type="common">Toxic golden alga</name>
    <dbReference type="NCBI Taxonomy" id="97485"/>
    <lineage>
        <taxon>Eukaryota</taxon>
        <taxon>Haptista</taxon>
        <taxon>Haptophyta</taxon>
        <taxon>Prymnesiophyceae</taxon>
        <taxon>Prymnesiales</taxon>
        <taxon>Prymnesiaceae</taxon>
        <taxon>Prymnesium</taxon>
    </lineage>
</organism>
<keyword evidence="3" id="KW-0732">Signal</keyword>
<evidence type="ECO:0000259" key="4">
    <source>
        <dbReference type="Pfam" id="PF12849"/>
    </source>
</evidence>
<dbReference type="Gene3D" id="3.40.190.10">
    <property type="entry name" value="Periplasmic binding protein-like II"/>
    <property type="match status" value="4"/>
</dbReference>
<name>A0AB34J9D1_PRYPA</name>
<evidence type="ECO:0000313" key="6">
    <source>
        <dbReference type="Proteomes" id="UP001515480"/>
    </source>
</evidence>
<protein>
    <recommendedName>
        <fullName evidence="4">PBP domain-containing protein</fullName>
    </recommendedName>
</protein>
<feature type="domain" description="PBP" evidence="4">
    <location>
        <begin position="23"/>
        <end position="329"/>
    </location>
</feature>
<keyword evidence="2" id="KW-1133">Transmembrane helix</keyword>
<sequence length="890" mass="94736">MAPSLAMAALLASSALAHSYVPELHGSGTTNPSRLFWQLMDLMEERSKELIHMTYRATGSSVGMAEFAAGGVGLNHFGSGDIPLTSSWYNNITSTGREVLHIPFALGGIGVFHSVPTAELGSAGALNLTGCVLAKIFSRTITVWNDPEIIALNPGMTASAAIKVVHRIRGSSSTAGFTEYLQTKCGGSWGLSSGSTIVWPTGTYEAQGSGGMSDFIAQNEYSIGYIDAGHGHAAGLGEVALENKDGVYLTTKQADIGAAAIKALSAVPAVIPANPSDDFSAVNLYDLEGPTTWPITMISYLYVNKNQSTTDPESAGLLMAFMRMLLSDEGQNLAVNNLFSKLPAELLTYDQNALDSIILPADAPTYTFETSTQPLNGASDTVISSNRRSYAEYERSATIADLETLQASVTAMEARVAEVESVQATNSVIQLHGGGTTNPSKLFWQAMDLIAERSRLTLHMTYRAIGSSTGQREFEGQAPSYTSLNHFGSGDIPMPKERYDSIKAAGRTMLHIPFALGGIGVFHSVPSGAISGDLETTPCLLAQIFSRKITKWNDQRILDLNPTLTATSDIKVVHRVAGSSSTAGFTEYLQAVCPEEWIGLTGSTIAWPEGTASAEGSGGMADYIATHEGAIGYIDAGHGVDAGLAEVALQNKDGVYLTTKQADIGAAAREGLTANVIPASATDDFSAVNLYNLPGPTTWPITMISYIYVDQDLRAMRKETAALLVYFIQFILSDEGQAIATNKYNLFSKLPVELESYNAVALSTLLLPAGTTRFTTEFLTLPYAGAGTYVISGKRRSYAELERERTLDYVYDLQPSAAEEHDDDEHKHQDTYDKAVLGLALGAAGLGLGGLALIIAIITLIKVNSKSVPRSAEIQARQLEPPGSTTKSSV</sequence>